<dbReference type="AlphaFoldDB" id="A0A1M5VY61"/>
<dbReference type="NCBIfam" id="TIGR04183">
    <property type="entry name" value="Por_Secre_tail"/>
    <property type="match status" value="1"/>
</dbReference>
<name>A0A1M5VY61_9FLAO</name>
<feature type="signal peptide" evidence="2">
    <location>
        <begin position="1"/>
        <end position="18"/>
    </location>
</feature>
<organism evidence="4 5">
    <name type="scientific">Wenyingzhuangia marina</name>
    <dbReference type="NCBI Taxonomy" id="1195760"/>
    <lineage>
        <taxon>Bacteria</taxon>
        <taxon>Pseudomonadati</taxon>
        <taxon>Bacteroidota</taxon>
        <taxon>Flavobacteriia</taxon>
        <taxon>Flavobacteriales</taxon>
        <taxon>Flavobacteriaceae</taxon>
        <taxon>Wenyingzhuangia</taxon>
    </lineage>
</organism>
<dbReference type="OrthoDB" id="9806464at2"/>
<evidence type="ECO:0000313" key="5">
    <source>
        <dbReference type="Proteomes" id="UP000184109"/>
    </source>
</evidence>
<dbReference type="Proteomes" id="UP000184109">
    <property type="component" value="Unassembled WGS sequence"/>
</dbReference>
<keyword evidence="5" id="KW-1185">Reference proteome</keyword>
<evidence type="ECO:0000259" key="3">
    <source>
        <dbReference type="Pfam" id="PF18962"/>
    </source>
</evidence>
<evidence type="ECO:0000256" key="2">
    <source>
        <dbReference type="SAM" id="SignalP"/>
    </source>
</evidence>
<evidence type="ECO:0000256" key="1">
    <source>
        <dbReference type="ARBA" id="ARBA00022729"/>
    </source>
</evidence>
<dbReference type="Pfam" id="PF18962">
    <property type="entry name" value="Por_Secre_tail"/>
    <property type="match status" value="1"/>
</dbReference>
<dbReference type="STRING" id="1195760.SAMN05444281_2055"/>
<dbReference type="InterPro" id="IPR026444">
    <property type="entry name" value="Secre_tail"/>
</dbReference>
<dbReference type="RefSeq" id="WP_073121157.1">
    <property type="nucleotide sequence ID" value="NZ_BMEN01000004.1"/>
</dbReference>
<evidence type="ECO:0000313" key="4">
    <source>
        <dbReference type="EMBL" id="SHH80222.1"/>
    </source>
</evidence>
<accession>A0A1M5VY61</accession>
<sequence length="242" mass="26850">MKNFTFILLITFSLGTWAQVEQNAYNFDNSEEFFVGEGGTVTAEPSGFITFTHTTSAYARMAQLTNNVDADSNSFLHIRIKNESGDNDKLALALGSGKIVKTIDVTTNDTEFKDYTVEITDVDWTGQITPFKFFPKSTANANKSVAGTVIIDYIIFTNNETLAIKDIEEYKNELYPNPAKDVLNVKTALSNIKKLDLYNLLGNKVASNENSNNINVQNLSTGMYLVEITTDKGVSTSKFIKE</sequence>
<feature type="chain" id="PRO_5012274222" evidence="2">
    <location>
        <begin position="19"/>
        <end position="242"/>
    </location>
</feature>
<reference evidence="5" key="1">
    <citation type="submission" date="2016-11" db="EMBL/GenBank/DDBJ databases">
        <authorList>
            <person name="Varghese N."/>
            <person name="Submissions S."/>
        </authorList>
    </citation>
    <scope>NUCLEOTIDE SEQUENCE [LARGE SCALE GENOMIC DNA]</scope>
    <source>
        <strain evidence="5">DSM 100572</strain>
    </source>
</reference>
<gene>
    <name evidence="4" type="ORF">SAMN05444281_2055</name>
</gene>
<keyword evidence="1 2" id="KW-0732">Signal</keyword>
<proteinExistence type="predicted"/>
<protein>
    <submittedName>
        <fullName evidence="4">Por secretion system C-terminal sorting domain-containing protein</fullName>
    </submittedName>
</protein>
<dbReference type="EMBL" id="FQXQ01000004">
    <property type="protein sequence ID" value="SHH80222.1"/>
    <property type="molecule type" value="Genomic_DNA"/>
</dbReference>
<feature type="domain" description="Secretion system C-terminal sorting" evidence="3">
    <location>
        <begin position="174"/>
        <end position="240"/>
    </location>
</feature>